<evidence type="ECO:0000259" key="9">
    <source>
        <dbReference type="PROSITE" id="PS50268"/>
    </source>
</evidence>
<keyword evidence="11" id="KW-1185">Reference proteome</keyword>
<feature type="region of interest" description="Disordered" evidence="8">
    <location>
        <begin position="275"/>
        <end position="301"/>
    </location>
</feature>
<comment type="subcellular location">
    <subcellularLocation>
        <location evidence="1">Membrane</location>
    </subcellularLocation>
</comment>
<dbReference type="Pfam" id="PF17892">
    <property type="entry name" value="Cadherin_5"/>
    <property type="match status" value="1"/>
</dbReference>
<feature type="domain" description="Cadherin" evidence="9">
    <location>
        <begin position="446"/>
        <end position="538"/>
    </location>
</feature>
<dbReference type="Gene3D" id="2.60.40.10">
    <property type="entry name" value="Immunoglobulins"/>
    <property type="match status" value="5"/>
</dbReference>
<keyword evidence="2" id="KW-0812">Transmembrane</keyword>
<dbReference type="Pfam" id="PF17963">
    <property type="entry name" value="Big_9"/>
    <property type="match status" value="6"/>
</dbReference>
<keyword evidence="3" id="KW-0677">Repeat</keyword>
<dbReference type="Gene3D" id="2.60.40.3440">
    <property type="match status" value="5"/>
</dbReference>
<keyword evidence="7" id="KW-0472">Membrane</keyword>
<dbReference type="NCBIfam" id="TIGR01965">
    <property type="entry name" value="VCBS_repeat"/>
    <property type="match status" value="12"/>
</dbReference>
<feature type="non-terminal residue" evidence="10">
    <location>
        <position position="1371"/>
    </location>
</feature>
<evidence type="ECO:0000256" key="6">
    <source>
        <dbReference type="ARBA" id="ARBA00022989"/>
    </source>
</evidence>
<proteinExistence type="predicted"/>
<dbReference type="GO" id="GO:0016020">
    <property type="term" value="C:membrane"/>
    <property type="evidence" value="ECO:0007669"/>
    <property type="project" value="UniProtKB-SubCell"/>
</dbReference>
<dbReference type="Proteomes" id="UP000561045">
    <property type="component" value="Unassembled WGS sequence"/>
</dbReference>
<dbReference type="SMART" id="SM00736">
    <property type="entry name" value="CADG"/>
    <property type="match status" value="5"/>
</dbReference>
<comment type="caution">
    <text evidence="10">The sequence shown here is derived from an EMBL/GenBank/DDBJ whole genome shotgun (WGS) entry which is preliminary data.</text>
</comment>
<evidence type="ECO:0000256" key="5">
    <source>
        <dbReference type="ARBA" id="ARBA00022889"/>
    </source>
</evidence>
<dbReference type="Pfam" id="PF17803">
    <property type="entry name" value="Cadherin_4"/>
    <property type="match status" value="2"/>
</dbReference>
<sequence>MATTTIRAEGLVARLEGKAWIRNADGSQHAIHVGDRIAEGQVIVTENGAVVELRGVHGDPVTLGGGREVLADATLLTQEAPPAQEAAVAPADGDIDKVIASLNAGTDPLAELDATAAGLGAGAQGEGHGFVRLLRITEGVDPLALPTNTAAATSDDTRIGLGDPILNQAPETTPATLTLPEDGSTGFTLDGLIRDPNGDTVTLVGEPTASVGVVTRNPDGTFTYTPPADFNGPATITYTVSDGRGGVTTGTISVEVTPVNDAPKATDVSVTTLEDTPVAGRTPGSDVDGDPLSFSKGTDPAHGTVTVNTDGTWVYTPGKNYNGADSFTVTVSDGHGGVTTATVNVGVTPVNDAPVTTDLALTTPEDTPVSGQVTGSDVDGDTLSYTKGSDPAHGTVVVNADGTFTYTPGKDYHGADSFTVTVSDGNGGTTTATVTVGVTPVNDAPVTSNLALTTPEDTPVSGQVTGSDVDGDTLSYTKGSDPAHGTVVVNADGTFTYTPGKDYHGADTFTVTVSDGNGGATTATVTVGVTPVNDAPVTTDLALTTPEDTPVSGQVTGSDVDGDTLSYTKGSDPAHGTVVVNADGTFTYTPGKDYHGADSFTVTVSDGNGGTTTATVTVGVTPVNDAPVTSNLALTTPEDTPVSGQVTGSDVDGDTLSYTKGSDPAHGTVVVNADGTFTYTPGKDYHGADTFTVTVSDGNGGTTTATVTVGVTPVNDAPVANNLNLTTQENTPINGKVIATDVDGDALSFAKASNPAHGSVVMHADGTFTYTPSASYTGSDSFKVSVSDGHGGTTSATVFIGIQAPNHPAIITGADTGSVTEDTTLTAAGKLDVTDVDAGQSSFVAGSHTGTYGSLTIDAAGNWTYALDNAAANVQQLKTGETVTDTITVTSADGTSHAIVVSVHGTDETTTTGSGTVQEDLVLTSAGTLTTTGVNTFVPTTLNGTWGDLVVAADGKWTYTLHNGDAAVQALAGGSSQTEHFTVGVSDGTTTSVDITVLGTNDGAVITGTDTGSVTEDTTLTAAGKLDVTDVDAGQSSFVAGSHAGTYGSLTIDAAGNWTYALDNAAANVQQLKTGETVTDTITVTSADGTSHAIVVSVHGTDETTTAGSGSVQEDLVLTSAGTLTTTGVNTFVPTTLNGTWGDLVVAADGKWTYTLHNGDAAVQALAGGSSQTEHFTVGVSDGTTTSVDITVLGTNDAAAITGNTTGTVTEDVAVSGGNLTTSGSLAVSDVDSGEAVFATPATLAGTYGTFTFNTTTGAWTYAANNSQSAIQSLGAGQSLTDSITVKSADGTASQVISVTINGANDGATIGGTATGTVVEAGGVANAIAGTPNASGTVTVSDADAGQSGFQAVAPASLNGTYGTFTFNAAT</sequence>
<dbReference type="InterPro" id="IPR010221">
    <property type="entry name" value="VCBS_dom"/>
</dbReference>
<dbReference type="GO" id="GO:0007156">
    <property type="term" value="P:homophilic cell adhesion via plasma membrane adhesion molecules"/>
    <property type="evidence" value="ECO:0007669"/>
    <property type="project" value="InterPro"/>
</dbReference>
<dbReference type="EMBL" id="JACIET010000005">
    <property type="protein sequence ID" value="MBB4014880.1"/>
    <property type="molecule type" value="Genomic_DNA"/>
</dbReference>
<evidence type="ECO:0000256" key="1">
    <source>
        <dbReference type="ARBA" id="ARBA00004370"/>
    </source>
</evidence>
<dbReference type="NCBIfam" id="NF033682">
    <property type="entry name" value="retention_LapA"/>
    <property type="match status" value="1"/>
</dbReference>
<keyword evidence="6" id="KW-1133">Transmembrane helix</keyword>
<organism evidence="10 11">
    <name type="scientific">Niveibacterium umoris</name>
    <dbReference type="NCBI Taxonomy" id="1193620"/>
    <lineage>
        <taxon>Bacteria</taxon>
        <taxon>Pseudomonadati</taxon>
        <taxon>Pseudomonadota</taxon>
        <taxon>Betaproteobacteria</taxon>
        <taxon>Rhodocyclales</taxon>
        <taxon>Rhodocyclaceae</taxon>
        <taxon>Niveibacterium</taxon>
    </lineage>
</organism>
<feature type="domain" description="Cadherin" evidence="9">
    <location>
        <begin position="351"/>
        <end position="447"/>
    </location>
</feature>
<dbReference type="Gene3D" id="2.60.40.2810">
    <property type="match status" value="1"/>
</dbReference>
<dbReference type="InterPro" id="IPR013783">
    <property type="entry name" value="Ig-like_fold"/>
</dbReference>
<keyword evidence="4" id="KW-0106">Calcium</keyword>
<dbReference type="InterPro" id="IPR050971">
    <property type="entry name" value="Cadherin-domain_protein"/>
</dbReference>
<dbReference type="InterPro" id="IPR015919">
    <property type="entry name" value="Cadherin-like_sf"/>
</dbReference>
<evidence type="ECO:0000256" key="4">
    <source>
        <dbReference type="ARBA" id="ARBA00022837"/>
    </source>
</evidence>
<feature type="domain" description="Cadherin" evidence="9">
    <location>
        <begin position="628"/>
        <end position="720"/>
    </location>
</feature>
<reference evidence="10 11" key="1">
    <citation type="submission" date="2020-08" db="EMBL/GenBank/DDBJ databases">
        <title>Genomic Encyclopedia of Type Strains, Phase IV (KMG-IV): sequencing the most valuable type-strain genomes for metagenomic binning, comparative biology and taxonomic classification.</title>
        <authorList>
            <person name="Goeker M."/>
        </authorList>
    </citation>
    <scope>NUCLEOTIDE SEQUENCE [LARGE SCALE GENOMIC DNA]</scope>
    <source>
        <strain evidence="10 11">DSM 106739</strain>
    </source>
</reference>
<evidence type="ECO:0000256" key="2">
    <source>
        <dbReference type="ARBA" id="ARBA00022692"/>
    </source>
</evidence>
<keyword evidence="5" id="KW-0130">Cell adhesion</keyword>
<evidence type="ECO:0000256" key="7">
    <source>
        <dbReference type="ARBA" id="ARBA00023136"/>
    </source>
</evidence>
<evidence type="ECO:0000256" key="3">
    <source>
        <dbReference type="ARBA" id="ARBA00022737"/>
    </source>
</evidence>
<feature type="domain" description="Cadherin" evidence="9">
    <location>
        <begin position="533"/>
        <end position="629"/>
    </location>
</feature>
<gene>
    <name evidence="10" type="ORF">GGR36_004238</name>
</gene>
<name>A0A840BPF3_9RHOO</name>
<dbReference type="InterPro" id="IPR006644">
    <property type="entry name" value="Cadg"/>
</dbReference>
<dbReference type="PANTHER" id="PTHR24025">
    <property type="entry name" value="DESMOGLEIN FAMILY MEMBER"/>
    <property type="match status" value="1"/>
</dbReference>
<dbReference type="RefSeq" id="WP_183638332.1">
    <property type="nucleotide sequence ID" value="NZ_JACIET010000005.1"/>
</dbReference>
<dbReference type="GO" id="GO:0005911">
    <property type="term" value="C:cell-cell junction"/>
    <property type="evidence" value="ECO:0007669"/>
    <property type="project" value="TreeGrafter"/>
</dbReference>
<evidence type="ECO:0000256" key="8">
    <source>
        <dbReference type="SAM" id="MobiDB-lite"/>
    </source>
</evidence>
<dbReference type="InterPro" id="IPR041690">
    <property type="entry name" value="Cadherin_5"/>
</dbReference>
<dbReference type="NCBIfam" id="NF012211">
    <property type="entry name" value="tand_rpt_95"/>
    <property type="match status" value="7"/>
</dbReference>
<dbReference type="PANTHER" id="PTHR24025:SF23">
    <property type="entry name" value="NEURAL-CADHERIN"/>
    <property type="match status" value="1"/>
</dbReference>
<protein>
    <submittedName>
        <fullName evidence="10">VCBS repeat-containing protein</fullName>
    </submittedName>
</protein>
<evidence type="ECO:0000313" key="10">
    <source>
        <dbReference type="EMBL" id="MBB4014880.1"/>
    </source>
</evidence>
<dbReference type="GO" id="GO:0005509">
    <property type="term" value="F:calcium ion binding"/>
    <property type="evidence" value="ECO:0007669"/>
    <property type="project" value="InterPro"/>
</dbReference>
<evidence type="ECO:0000313" key="11">
    <source>
        <dbReference type="Proteomes" id="UP000561045"/>
    </source>
</evidence>
<dbReference type="InterPro" id="IPR047777">
    <property type="entry name" value="LapA-like_RM"/>
</dbReference>
<dbReference type="InterPro" id="IPR002126">
    <property type="entry name" value="Cadherin-like_dom"/>
</dbReference>
<dbReference type="PROSITE" id="PS50268">
    <property type="entry name" value="CADHERIN_2"/>
    <property type="match status" value="4"/>
</dbReference>
<dbReference type="SUPFAM" id="SSF49313">
    <property type="entry name" value="Cadherin-like"/>
    <property type="match status" value="5"/>
</dbReference>
<accession>A0A840BPF3</accession>
<dbReference type="InterPro" id="IPR040853">
    <property type="entry name" value="RapA2_cadherin-like"/>
</dbReference>